<dbReference type="InterPro" id="IPR050221">
    <property type="entry name" value="26S_Proteasome_ATPase"/>
</dbReference>
<gene>
    <name evidence="5" type="ordered locus">Fluta_3034</name>
</gene>
<dbReference type="PANTHER" id="PTHR23073">
    <property type="entry name" value="26S PROTEASOME REGULATORY SUBUNIT"/>
    <property type="match status" value="1"/>
</dbReference>
<evidence type="ECO:0000256" key="1">
    <source>
        <dbReference type="ARBA" id="ARBA00006914"/>
    </source>
</evidence>
<keyword evidence="3" id="KW-0067">ATP-binding</keyword>
<dbReference type="Pfam" id="PF00004">
    <property type="entry name" value="AAA"/>
    <property type="match status" value="1"/>
</dbReference>
<dbReference type="HOGENOM" id="CLU_058955_0_0_10"/>
<name>F2IJV2_FLUTR</name>
<dbReference type="STRING" id="755732.Fluta_3034"/>
<dbReference type="InterPro" id="IPR003593">
    <property type="entry name" value="AAA+_ATPase"/>
</dbReference>
<sequence length="295" mass="33435">MIESIFDNILELPSASIAERTKNLIGFESKFERIFSNLKLLLDQEGLIEWSKKFHKVELPIIGQLKDKYPLIILAGDAGTGKTVSAEAIADRMVRELKKEGFFLKLNTRVRGEGLHGQMGNLVNDAFSELKRQAGKRRIAFLLIDEADAIASTRSTMQMHQEEKAAVNTLIQKIDEIRELNGRAVLFMSTNRLHFIDEAIVRRAAIILEFERPIKEERIELFKQSLEGIDFSTKQLEHLAEITGPEKNDGLGFSFSDIRLRILPEAIAASFPDKELTYEILTETISKIKPSPQII</sequence>
<feature type="domain" description="AAA+ ATPase" evidence="4">
    <location>
        <begin position="68"/>
        <end position="215"/>
    </location>
</feature>
<dbReference type="Proteomes" id="UP000007463">
    <property type="component" value="Chromosome"/>
</dbReference>
<accession>F2IJV2</accession>
<dbReference type="InterPro" id="IPR027417">
    <property type="entry name" value="P-loop_NTPase"/>
</dbReference>
<reference evidence="6" key="2">
    <citation type="submission" date="2011-02" db="EMBL/GenBank/DDBJ databases">
        <title>The complete genome of Fluviicola taffensis DSM 16823.</title>
        <authorList>
            <consortium name="US DOE Joint Genome Institute (JGI-PGF)"/>
            <person name="Lucas S."/>
            <person name="Copeland A."/>
            <person name="Lapidus A."/>
            <person name="Bruce D."/>
            <person name="Goodwin L."/>
            <person name="Pitluck S."/>
            <person name="Kyrpides N."/>
            <person name="Mavromatis K."/>
            <person name="Ivanova N."/>
            <person name="Mikhailova N."/>
            <person name="Pagani I."/>
            <person name="Chertkov O."/>
            <person name="Detter J.C."/>
            <person name="Han C."/>
            <person name="Tapia R."/>
            <person name="Land M."/>
            <person name="Hauser L."/>
            <person name="Markowitz V."/>
            <person name="Cheng J.-F."/>
            <person name="Hugenholtz P."/>
            <person name="Woyke T."/>
            <person name="Wu D."/>
            <person name="Tindall B."/>
            <person name="Pomrenke H.G."/>
            <person name="Brambilla E."/>
            <person name="Klenk H.-P."/>
            <person name="Eisen J.A."/>
        </authorList>
    </citation>
    <scope>NUCLEOTIDE SEQUENCE [LARGE SCALE GENOMIC DNA]</scope>
    <source>
        <strain evidence="6">DSM 16823 / RW262 / RW262</strain>
    </source>
</reference>
<evidence type="ECO:0000259" key="4">
    <source>
        <dbReference type="SMART" id="SM00382"/>
    </source>
</evidence>
<comment type="similarity">
    <text evidence="1">Belongs to the AAA ATPase family.</text>
</comment>
<dbReference type="EMBL" id="CP002542">
    <property type="protein sequence ID" value="AEA45011.1"/>
    <property type="molecule type" value="Genomic_DNA"/>
</dbReference>
<dbReference type="GO" id="GO:0016887">
    <property type="term" value="F:ATP hydrolysis activity"/>
    <property type="evidence" value="ECO:0007669"/>
    <property type="project" value="InterPro"/>
</dbReference>
<evidence type="ECO:0000256" key="3">
    <source>
        <dbReference type="ARBA" id="ARBA00022840"/>
    </source>
</evidence>
<dbReference type="SMART" id="SM00382">
    <property type="entry name" value="AAA"/>
    <property type="match status" value="1"/>
</dbReference>
<proteinExistence type="inferred from homology"/>
<evidence type="ECO:0000256" key="2">
    <source>
        <dbReference type="ARBA" id="ARBA00022741"/>
    </source>
</evidence>
<dbReference type="Gene3D" id="3.40.50.300">
    <property type="entry name" value="P-loop containing nucleotide triphosphate hydrolases"/>
    <property type="match status" value="1"/>
</dbReference>
<keyword evidence="6" id="KW-1185">Reference proteome</keyword>
<dbReference type="CDD" id="cd19481">
    <property type="entry name" value="RecA-like_protease"/>
    <property type="match status" value="1"/>
</dbReference>
<dbReference type="KEGG" id="fte:Fluta_3034"/>
<dbReference type="AlphaFoldDB" id="F2IJV2"/>
<dbReference type="GO" id="GO:0005524">
    <property type="term" value="F:ATP binding"/>
    <property type="evidence" value="ECO:0007669"/>
    <property type="project" value="UniProtKB-KW"/>
</dbReference>
<evidence type="ECO:0000313" key="5">
    <source>
        <dbReference type="EMBL" id="AEA45011.1"/>
    </source>
</evidence>
<evidence type="ECO:0000313" key="6">
    <source>
        <dbReference type="Proteomes" id="UP000007463"/>
    </source>
</evidence>
<reference evidence="5 6" key="1">
    <citation type="journal article" date="2011" name="Stand. Genomic Sci.">
        <title>Complete genome sequence of the gliding freshwater bacterium Fluviicola taffensis type strain (RW262).</title>
        <authorList>
            <person name="Woyke T."/>
            <person name="Chertkov O."/>
            <person name="Lapidus A."/>
            <person name="Nolan M."/>
            <person name="Lucas S."/>
            <person name="Del Rio T.G."/>
            <person name="Tice H."/>
            <person name="Cheng J.F."/>
            <person name="Tapia R."/>
            <person name="Han C."/>
            <person name="Goodwin L."/>
            <person name="Pitluck S."/>
            <person name="Liolios K."/>
            <person name="Pagani I."/>
            <person name="Ivanova N."/>
            <person name="Huntemann M."/>
            <person name="Mavromatis K."/>
            <person name="Mikhailova N."/>
            <person name="Pati A."/>
            <person name="Chen A."/>
            <person name="Palaniappan K."/>
            <person name="Land M."/>
            <person name="Hauser L."/>
            <person name="Brambilla E.M."/>
            <person name="Rohde M."/>
            <person name="Mwirichia R."/>
            <person name="Sikorski J."/>
            <person name="Tindall B.J."/>
            <person name="Goker M."/>
            <person name="Bristow J."/>
            <person name="Eisen J.A."/>
            <person name="Markowitz V."/>
            <person name="Hugenholtz P."/>
            <person name="Klenk H.P."/>
            <person name="Kyrpides N.C."/>
        </authorList>
    </citation>
    <scope>NUCLEOTIDE SEQUENCE [LARGE SCALE GENOMIC DNA]</scope>
    <source>
        <strain evidence="6">DSM 16823 / RW262 / RW262</strain>
    </source>
</reference>
<dbReference type="SUPFAM" id="SSF52540">
    <property type="entry name" value="P-loop containing nucleoside triphosphate hydrolases"/>
    <property type="match status" value="1"/>
</dbReference>
<dbReference type="eggNOG" id="COG0464">
    <property type="taxonomic scope" value="Bacteria"/>
</dbReference>
<protein>
    <submittedName>
        <fullName evidence="5">AAA ATPase central domain protein</fullName>
    </submittedName>
</protein>
<organism evidence="5 6">
    <name type="scientific">Fluviicola taffensis (strain DSM 16823 / NCIMB 13979 / RW262)</name>
    <dbReference type="NCBI Taxonomy" id="755732"/>
    <lineage>
        <taxon>Bacteria</taxon>
        <taxon>Pseudomonadati</taxon>
        <taxon>Bacteroidota</taxon>
        <taxon>Flavobacteriia</taxon>
        <taxon>Flavobacteriales</taxon>
        <taxon>Crocinitomicaceae</taxon>
        <taxon>Fluviicola</taxon>
    </lineage>
</organism>
<keyword evidence="2" id="KW-0547">Nucleotide-binding</keyword>
<dbReference type="InterPro" id="IPR003959">
    <property type="entry name" value="ATPase_AAA_core"/>
</dbReference>